<feature type="region of interest" description="Disordered" evidence="1">
    <location>
        <begin position="70"/>
        <end position="107"/>
    </location>
</feature>
<evidence type="ECO:0000256" key="1">
    <source>
        <dbReference type="SAM" id="MobiDB-lite"/>
    </source>
</evidence>
<evidence type="ECO:0000256" key="2">
    <source>
        <dbReference type="SAM" id="Phobius"/>
    </source>
</evidence>
<comment type="caution">
    <text evidence="3">The sequence shown here is derived from an EMBL/GenBank/DDBJ whole genome shotgun (WGS) entry which is preliminary data.</text>
</comment>
<name>A0ABR1MJG9_9PEZI</name>
<keyword evidence="2" id="KW-1133">Transmembrane helix</keyword>
<accession>A0ABR1MJG9</accession>
<sequence length="155" mass="16870">MQCAALTRPPRFSLPSPLMRCGRKAGLGVEQRPRKRRRRLVGGYYFDVVCLLWILNPSIFPLISSPGHHCSSAPHMQQAGDQKQTKLTNDDRLASSSAPAGKPGGTAQHLVESMSARTCALLEMEWALSTAATTKEQSVSRGPLMIRGDLGLSNQ</sequence>
<gene>
    <name evidence="3" type="ORF">IWX46DRAFT_579742</name>
</gene>
<keyword evidence="2" id="KW-0472">Membrane</keyword>
<feature type="transmembrane region" description="Helical" evidence="2">
    <location>
        <begin position="44"/>
        <end position="63"/>
    </location>
</feature>
<dbReference type="Proteomes" id="UP001365128">
    <property type="component" value="Unassembled WGS sequence"/>
</dbReference>
<organism evidence="3 4">
    <name type="scientific">Phyllosticta citricarpa</name>
    <dbReference type="NCBI Taxonomy" id="55181"/>
    <lineage>
        <taxon>Eukaryota</taxon>
        <taxon>Fungi</taxon>
        <taxon>Dikarya</taxon>
        <taxon>Ascomycota</taxon>
        <taxon>Pezizomycotina</taxon>
        <taxon>Dothideomycetes</taxon>
        <taxon>Dothideomycetes incertae sedis</taxon>
        <taxon>Botryosphaeriales</taxon>
        <taxon>Phyllostictaceae</taxon>
        <taxon>Phyllosticta</taxon>
    </lineage>
</organism>
<evidence type="ECO:0000313" key="4">
    <source>
        <dbReference type="Proteomes" id="UP001365128"/>
    </source>
</evidence>
<keyword evidence="2" id="KW-0812">Transmembrane</keyword>
<proteinExistence type="predicted"/>
<keyword evidence="4" id="KW-1185">Reference proteome</keyword>
<evidence type="ECO:0000313" key="3">
    <source>
        <dbReference type="EMBL" id="KAK7549454.1"/>
    </source>
</evidence>
<dbReference type="EMBL" id="JBBPDW010000009">
    <property type="protein sequence ID" value="KAK7549454.1"/>
    <property type="molecule type" value="Genomic_DNA"/>
</dbReference>
<reference evidence="3 4" key="1">
    <citation type="submission" date="2024-04" db="EMBL/GenBank/DDBJ databases">
        <title>Phyllosticta paracitricarpa is synonymous to the EU quarantine fungus P. citricarpa based on phylogenomic analyses.</title>
        <authorList>
            <consortium name="Lawrence Berkeley National Laboratory"/>
            <person name="Van Ingen-Buijs V.A."/>
            <person name="Van Westerhoven A.C."/>
            <person name="Haridas S."/>
            <person name="Skiadas P."/>
            <person name="Martin F."/>
            <person name="Groenewald J.Z."/>
            <person name="Crous P.W."/>
            <person name="Seidl M.F."/>
        </authorList>
    </citation>
    <scope>NUCLEOTIDE SEQUENCE [LARGE SCALE GENOMIC DNA]</scope>
    <source>
        <strain evidence="3 4">CBS 122670</strain>
    </source>
</reference>
<protein>
    <submittedName>
        <fullName evidence="3">Uncharacterized protein</fullName>
    </submittedName>
</protein>